<gene>
    <name evidence="6" type="ORF">GCM10022252_21450</name>
</gene>
<feature type="domain" description="RNA 2-O ribose methyltransferase substrate binding" evidence="5">
    <location>
        <begin position="32"/>
        <end position="103"/>
    </location>
</feature>
<dbReference type="PANTHER" id="PTHR43191">
    <property type="entry name" value="RRNA METHYLTRANSFERASE 3"/>
    <property type="match status" value="1"/>
</dbReference>
<dbReference type="Pfam" id="PF00588">
    <property type="entry name" value="SpoU_methylase"/>
    <property type="match status" value="1"/>
</dbReference>
<evidence type="ECO:0000313" key="6">
    <source>
        <dbReference type="EMBL" id="GAA4187602.1"/>
    </source>
</evidence>
<evidence type="ECO:0000256" key="1">
    <source>
        <dbReference type="ARBA" id="ARBA00007228"/>
    </source>
</evidence>
<dbReference type="PANTHER" id="PTHR43191:SF12">
    <property type="entry name" value="RRNA METHYLASE"/>
    <property type="match status" value="1"/>
</dbReference>
<dbReference type="InterPro" id="IPR001537">
    <property type="entry name" value="SpoU_MeTrfase"/>
</dbReference>
<name>A0ABP8AQ04_9ACTN</name>
<proteinExistence type="inferred from homology"/>
<reference evidence="7" key="1">
    <citation type="journal article" date="2019" name="Int. J. Syst. Evol. Microbiol.">
        <title>The Global Catalogue of Microorganisms (GCM) 10K type strain sequencing project: providing services to taxonomists for standard genome sequencing and annotation.</title>
        <authorList>
            <consortium name="The Broad Institute Genomics Platform"/>
            <consortium name="The Broad Institute Genome Sequencing Center for Infectious Disease"/>
            <person name="Wu L."/>
            <person name="Ma J."/>
        </authorList>
    </citation>
    <scope>NUCLEOTIDE SEQUENCE [LARGE SCALE GENOMIC DNA]</scope>
    <source>
        <strain evidence="7">JCM 17388</strain>
    </source>
</reference>
<keyword evidence="7" id="KW-1185">Reference proteome</keyword>
<dbReference type="InterPro" id="IPR029028">
    <property type="entry name" value="Alpha/beta_knot_MTases"/>
</dbReference>
<dbReference type="InterPro" id="IPR029064">
    <property type="entry name" value="Ribosomal_eL30-like_sf"/>
</dbReference>
<dbReference type="Gene3D" id="3.30.1330.30">
    <property type="match status" value="1"/>
</dbReference>
<dbReference type="InterPro" id="IPR029026">
    <property type="entry name" value="tRNA_m1G_MTases_N"/>
</dbReference>
<dbReference type="Proteomes" id="UP001501251">
    <property type="component" value="Unassembled WGS sequence"/>
</dbReference>
<evidence type="ECO:0000259" key="5">
    <source>
        <dbReference type="SMART" id="SM00967"/>
    </source>
</evidence>
<keyword evidence="3" id="KW-0808">Transferase</keyword>
<evidence type="ECO:0000256" key="3">
    <source>
        <dbReference type="ARBA" id="ARBA00022679"/>
    </source>
</evidence>
<dbReference type="SUPFAM" id="SSF55315">
    <property type="entry name" value="L30e-like"/>
    <property type="match status" value="1"/>
</dbReference>
<dbReference type="RefSeq" id="WP_344917616.1">
    <property type="nucleotide sequence ID" value="NZ_BAABAQ010000003.1"/>
</dbReference>
<evidence type="ECO:0000313" key="7">
    <source>
        <dbReference type="Proteomes" id="UP001501251"/>
    </source>
</evidence>
<dbReference type="EMBL" id="BAABAQ010000003">
    <property type="protein sequence ID" value="GAA4187602.1"/>
    <property type="molecule type" value="Genomic_DNA"/>
</dbReference>
<keyword evidence="2" id="KW-0489">Methyltransferase</keyword>
<dbReference type="InterPro" id="IPR051259">
    <property type="entry name" value="rRNA_Methyltransferase"/>
</dbReference>
<accession>A0ABP8AQ04</accession>
<protein>
    <recommendedName>
        <fullName evidence="5">RNA 2-O ribose methyltransferase substrate binding domain-containing protein</fullName>
    </recommendedName>
</protein>
<evidence type="ECO:0000256" key="4">
    <source>
        <dbReference type="SAM" id="MobiDB-lite"/>
    </source>
</evidence>
<sequence>MPEAIDPHLADYANLRDVELRKSMEAEHGLFIAEGEKVIRRAVAAGHPVRSVLLTSRWAEPLADLLGPLGDRVHVVDDAVMEEVTGFQVHRGALAAMERLPLPGVRDLLSGRAAPGDGRHPTQAAPDPEAAEFTARSPRAPTTGSAREDVGSTARSSRAPATGSAREDVGSTARSSRAPATGSAREDVEPVARTGSPPRRILVLEDLVDHGNVGAIFRCAAALGVEAVILSPRCADPLYRRSVKVSMGAVFAIPYARMTDWYAGLADLRAAGFQTLALTPDQSVTPIDRVTMADRVALLLGSEGDGLSSRWLREADEAVCIPMSPAAMGMGVDSLNVVAAAAIACHGLMRTS</sequence>
<dbReference type="CDD" id="cd18095">
    <property type="entry name" value="SpoU-like_rRNA-MTase"/>
    <property type="match status" value="1"/>
</dbReference>
<comment type="caution">
    <text evidence="6">The sequence shown here is derived from an EMBL/GenBank/DDBJ whole genome shotgun (WGS) entry which is preliminary data.</text>
</comment>
<dbReference type="InterPro" id="IPR013123">
    <property type="entry name" value="SpoU_subst-bd"/>
</dbReference>
<evidence type="ECO:0000256" key="2">
    <source>
        <dbReference type="ARBA" id="ARBA00022603"/>
    </source>
</evidence>
<comment type="similarity">
    <text evidence="1">Belongs to the class IV-like SAM-binding methyltransferase superfamily. RNA methyltransferase TrmH family.</text>
</comment>
<feature type="region of interest" description="Disordered" evidence="4">
    <location>
        <begin position="108"/>
        <end position="194"/>
    </location>
</feature>
<organism evidence="6 7">
    <name type="scientific">Streptosporangium oxazolinicum</name>
    <dbReference type="NCBI Taxonomy" id="909287"/>
    <lineage>
        <taxon>Bacteria</taxon>
        <taxon>Bacillati</taxon>
        <taxon>Actinomycetota</taxon>
        <taxon>Actinomycetes</taxon>
        <taxon>Streptosporangiales</taxon>
        <taxon>Streptosporangiaceae</taxon>
        <taxon>Streptosporangium</taxon>
    </lineage>
</organism>
<dbReference type="SUPFAM" id="SSF75217">
    <property type="entry name" value="alpha/beta knot"/>
    <property type="match status" value="1"/>
</dbReference>
<dbReference type="SMART" id="SM00967">
    <property type="entry name" value="SpoU_sub_bind"/>
    <property type="match status" value="1"/>
</dbReference>
<dbReference type="Gene3D" id="3.40.1280.10">
    <property type="match status" value="1"/>
</dbReference>